<reference evidence="12" key="1">
    <citation type="submission" date="2017-09" db="EMBL/GenBank/DDBJ databases">
        <title>Depth-based differentiation of microbial function through sediment-hosted aquifers and enrichment of novel symbionts in the deep terrestrial subsurface.</title>
        <authorList>
            <person name="Probst A.J."/>
            <person name="Ladd B."/>
            <person name="Jarett J.K."/>
            <person name="Geller-Mcgrath D.E."/>
            <person name="Sieber C.M.K."/>
            <person name="Emerson J.B."/>
            <person name="Anantharaman K."/>
            <person name="Thomas B.C."/>
            <person name="Malmstrom R."/>
            <person name="Stieglmeier M."/>
            <person name="Klingl A."/>
            <person name="Woyke T."/>
            <person name="Ryan C.M."/>
            <person name="Banfield J.F."/>
        </authorList>
    </citation>
    <scope>NUCLEOTIDE SEQUENCE [LARGE SCALE GENOMIC DNA]</scope>
</reference>
<keyword evidence="5 7" id="KW-0418">Kinase</keyword>
<evidence type="ECO:0000256" key="5">
    <source>
        <dbReference type="ARBA" id="ARBA00022777"/>
    </source>
</evidence>
<name>A0A2M8F9V2_9BACT</name>
<dbReference type="PROSITE" id="PS00111">
    <property type="entry name" value="PGLYCERATE_KINASE"/>
    <property type="match status" value="1"/>
</dbReference>
<evidence type="ECO:0000256" key="9">
    <source>
        <dbReference type="PIRSR" id="PIRSR000724-2"/>
    </source>
</evidence>
<evidence type="ECO:0000256" key="8">
    <source>
        <dbReference type="PIRSR" id="PIRSR000724-1"/>
    </source>
</evidence>
<keyword evidence="3 7" id="KW-0808">Transferase</keyword>
<dbReference type="GO" id="GO:0006096">
    <property type="term" value="P:glycolytic process"/>
    <property type="evidence" value="ECO:0007669"/>
    <property type="project" value="UniProtKB-UniRule"/>
</dbReference>
<evidence type="ECO:0000313" key="11">
    <source>
        <dbReference type="EMBL" id="PJC52524.1"/>
    </source>
</evidence>
<dbReference type="Gene3D" id="3.40.50.1260">
    <property type="entry name" value="Phosphoglycerate kinase, N-terminal domain"/>
    <property type="match status" value="2"/>
</dbReference>
<dbReference type="SUPFAM" id="SSF53748">
    <property type="entry name" value="Phosphoglycerate kinase"/>
    <property type="match status" value="1"/>
</dbReference>
<evidence type="ECO:0000256" key="3">
    <source>
        <dbReference type="ARBA" id="ARBA00022679"/>
    </source>
</evidence>
<dbReference type="InterPro" id="IPR015911">
    <property type="entry name" value="Phosphoglycerate_kinase_CS"/>
</dbReference>
<dbReference type="EMBL" id="PFRH01000082">
    <property type="protein sequence ID" value="PJC52524.1"/>
    <property type="molecule type" value="Genomic_DNA"/>
</dbReference>
<feature type="binding site" evidence="7">
    <location>
        <position position="35"/>
    </location>
    <ligand>
        <name>substrate</name>
    </ligand>
</feature>
<dbReference type="EC" id="2.7.2.3" evidence="2 7"/>
<keyword evidence="6 7" id="KW-0067">ATP-binding</keyword>
<proteinExistence type="inferred from homology"/>
<protein>
    <recommendedName>
        <fullName evidence="2 7">Phosphoglycerate kinase</fullName>
        <ecNumber evidence="2 7">2.7.2.3</ecNumber>
    </recommendedName>
</protein>
<dbReference type="HAMAP" id="MF_00145">
    <property type="entry name" value="Phosphoglyc_kinase"/>
    <property type="match status" value="1"/>
</dbReference>
<evidence type="ECO:0000256" key="2">
    <source>
        <dbReference type="ARBA" id="ARBA00013061"/>
    </source>
</evidence>
<dbReference type="PANTHER" id="PTHR11406:SF23">
    <property type="entry name" value="PHOSPHOGLYCERATE KINASE 1, CHLOROPLASTIC-RELATED"/>
    <property type="match status" value="1"/>
</dbReference>
<dbReference type="UniPathway" id="UPA00109">
    <property type="reaction ID" value="UER00185"/>
</dbReference>
<evidence type="ECO:0000256" key="10">
    <source>
        <dbReference type="RuleBase" id="RU000532"/>
    </source>
</evidence>
<dbReference type="InterPro" id="IPR001576">
    <property type="entry name" value="Phosphoglycerate_kinase"/>
</dbReference>
<dbReference type="Pfam" id="PF00162">
    <property type="entry name" value="PGK"/>
    <property type="match status" value="1"/>
</dbReference>
<evidence type="ECO:0000256" key="6">
    <source>
        <dbReference type="ARBA" id="ARBA00022840"/>
    </source>
</evidence>
<comment type="pathway">
    <text evidence="7">Carbohydrate degradation; glycolysis; pyruvate from D-glyceraldehyde 3-phosphate: step 2/5.</text>
</comment>
<gene>
    <name evidence="7 11" type="primary">pgk</name>
    <name evidence="11" type="ORF">CO030_02385</name>
</gene>
<evidence type="ECO:0000256" key="1">
    <source>
        <dbReference type="ARBA" id="ARBA00000642"/>
    </source>
</evidence>
<feature type="binding site" evidence="8">
    <location>
        <position position="163"/>
    </location>
    <ligand>
        <name>(2R)-3-phosphoglycerate</name>
        <dbReference type="ChEBI" id="CHEBI:58272"/>
    </ligand>
</feature>
<comment type="catalytic activity">
    <reaction evidence="1 7 10">
        <text>(2R)-3-phosphoglycerate + ATP = (2R)-3-phospho-glyceroyl phosphate + ADP</text>
        <dbReference type="Rhea" id="RHEA:14801"/>
        <dbReference type="ChEBI" id="CHEBI:30616"/>
        <dbReference type="ChEBI" id="CHEBI:57604"/>
        <dbReference type="ChEBI" id="CHEBI:58272"/>
        <dbReference type="ChEBI" id="CHEBI:456216"/>
        <dbReference type="EC" id="2.7.2.3"/>
    </reaction>
</comment>
<feature type="binding site" evidence="8">
    <location>
        <position position="35"/>
    </location>
    <ligand>
        <name>(2R)-3-phosphoglycerate</name>
        <dbReference type="ChEBI" id="CHEBI:58272"/>
    </ligand>
</feature>
<organism evidence="11 12">
    <name type="scientific">Candidatus Magasanikbacteria bacterium CG_4_9_14_0_2_um_filter_42_11</name>
    <dbReference type="NCBI Taxonomy" id="1974643"/>
    <lineage>
        <taxon>Bacteria</taxon>
        <taxon>Candidatus Magasanikiibacteriota</taxon>
    </lineage>
</organism>
<feature type="binding site" evidence="7">
    <location>
        <position position="130"/>
    </location>
    <ligand>
        <name>substrate</name>
    </ligand>
</feature>
<comment type="similarity">
    <text evidence="7 10">Belongs to the phosphoglycerate kinase family.</text>
</comment>
<feature type="binding site" evidence="7">
    <location>
        <position position="163"/>
    </location>
    <ligand>
        <name>substrate</name>
    </ligand>
</feature>
<dbReference type="GO" id="GO:0005829">
    <property type="term" value="C:cytosol"/>
    <property type="evidence" value="ECO:0007669"/>
    <property type="project" value="TreeGrafter"/>
</dbReference>
<keyword evidence="7" id="KW-0963">Cytoplasm</keyword>
<dbReference type="PRINTS" id="PR00477">
    <property type="entry name" value="PHGLYCKINASE"/>
</dbReference>
<comment type="caution">
    <text evidence="11">The sequence shown here is derived from an EMBL/GenBank/DDBJ whole genome shotgun (WGS) entry which is preliminary data.</text>
</comment>
<dbReference type="InterPro" id="IPR015824">
    <property type="entry name" value="Phosphoglycerate_kinase_N"/>
</dbReference>
<evidence type="ECO:0000256" key="4">
    <source>
        <dbReference type="ARBA" id="ARBA00022741"/>
    </source>
</evidence>
<dbReference type="GO" id="GO:0043531">
    <property type="term" value="F:ADP binding"/>
    <property type="evidence" value="ECO:0007669"/>
    <property type="project" value="TreeGrafter"/>
</dbReference>
<feature type="binding site" evidence="7 9">
    <location>
        <position position="213"/>
    </location>
    <ligand>
        <name>ATP</name>
        <dbReference type="ChEBI" id="CHEBI:30616"/>
    </ligand>
</feature>
<feature type="binding site" evidence="7 8">
    <location>
        <begin position="58"/>
        <end position="61"/>
    </location>
    <ligand>
        <name>substrate</name>
    </ligand>
</feature>
<dbReference type="PIRSF" id="PIRSF000724">
    <property type="entry name" value="Pgk"/>
    <property type="match status" value="1"/>
</dbReference>
<dbReference type="AlphaFoldDB" id="A0A2M8F9V2"/>
<dbReference type="Proteomes" id="UP000231456">
    <property type="component" value="Unassembled WGS sequence"/>
</dbReference>
<dbReference type="GO" id="GO:0006094">
    <property type="term" value="P:gluconeogenesis"/>
    <property type="evidence" value="ECO:0007669"/>
    <property type="project" value="TreeGrafter"/>
</dbReference>
<dbReference type="GO" id="GO:0005524">
    <property type="term" value="F:ATP binding"/>
    <property type="evidence" value="ECO:0007669"/>
    <property type="project" value="UniProtKB-KW"/>
</dbReference>
<feature type="binding site" evidence="8">
    <location>
        <position position="130"/>
    </location>
    <ligand>
        <name>(2R)-3-phosphoglycerate</name>
        <dbReference type="ChEBI" id="CHEBI:58272"/>
    </ligand>
</feature>
<dbReference type="GO" id="GO:0004618">
    <property type="term" value="F:phosphoglycerate kinase activity"/>
    <property type="evidence" value="ECO:0007669"/>
    <property type="project" value="UniProtKB-UniRule"/>
</dbReference>
<keyword evidence="4 7" id="KW-0547">Nucleotide-binding</keyword>
<accession>A0A2M8F9V2</accession>
<comment type="subunit">
    <text evidence="7">Monomer.</text>
</comment>
<keyword evidence="7" id="KW-0324">Glycolysis</keyword>
<dbReference type="PANTHER" id="PTHR11406">
    <property type="entry name" value="PHOSPHOGLYCERATE KINASE"/>
    <property type="match status" value="1"/>
</dbReference>
<feature type="binding site" evidence="7">
    <location>
        <begin position="362"/>
        <end position="365"/>
    </location>
    <ligand>
        <name>ATP</name>
        <dbReference type="ChEBI" id="CHEBI:30616"/>
    </ligand>
</feature>
<feature type="binding site" evidence="7 9">
    <location>
        <position position="333"/>
    </location>
    <ligand>
        <name>ATP</name>
        <dbReference type="ChEBI" id="CHEBI:30616"/>
    </ligand>
</feature>
<dbReference type="InterPro" id="IPR036043">
    <property type="entry name" value="Phosphoglycerate_kinase_sf"/>
</dbReference>
<sequence length="407" mass="44390">MNPITKARNLKGKVVLVRVDFNVPIKKKKVVDDTRLVASLPTIEYLVAKGAKVVLMTHIGRPEGKTVASLKVDPVVERVSELLKKKVKKLETGNWPTFAKATAGEKFRLKIVKEIEKMRPGQVAMMENMRFSKEEAKDTGMLSQELATLGDVFVLDGFAVSHRASASVSGIPKYIKGYAGKLLATEIVGLTKVLHNPNTPFVAILGGAKMETKIPVMKHLVERADAVLIGGGIVNTYFLAKGYKVGDSLVDKEFQVDAIRYCKRKNVIKPVDVVVGTKEGKKVRVVRIKKTPHEICKKGEAIFDIGPETLLLYAKHIKEAKTLVWNGAMGYFEKKPYDVATLTVARLVASRSKGPAFGVIGGGETLQAMDMVGMTDDIDLVSTGGGAMLEFLAGKTLPGIYALQREL</sequence>
<evidence type="ECO:0000313" key="12">
    <source>
        <dbReference type="Proteomes" id="UP000231456"/>
    </source>
</evidence>
<comment type="caution">
    <text evidence="7">Lacks conserved residue(s) required for the propagation of feature annotation.</text>
</comment>
<evidence type="ECO:0000256" key="7">
    <source>
        <dbReference type="HAMAP-Rule" id="MF_00145"/>
    </source>
</evidence>
<feature type="binding site" evidence="7 8">
    <location>
        <begin position="20"/>
        <end position="22"/>
    </location>
    <ligand>
        <name>substrate</name>
    </ligand>
</feature>
<comment type="subcellular location">
    <subcellularLocation>
        <location evidence="7">Cytoplasm</location>
    </subcellularLocation>
</comment>